<evidence type="ECO:0000313" key="3">
    <source>
        <dbReference type="Proteomes" id="UP001501757"/>
    </source>
</evidence>
<sequence length="400" mass="44432">MKTFIILMLLFVVGGCSQPDKSQDKVQGKPTLNLSSSVQVPMRYTETFVVRELDGYQIIDLKAPMVSWGGSAQGNEQSARIILVPRDKAEPVLTGDLEGATVVRTPVMRIATNYGFLEAIVSELGIKDRLVAVGGVKSYDDELRAKARSGELAQIGYGWHTPPNIDPLLDASPDVLLMVLGSLEHVQHMQRISKLGIPVVPIFFEAETHYMGPVDYVRLIGLMTGKEKQAQSFVNNVAEQVEQLKAIADTAPRKKVLSSWYGGSDRWMVTVRNADNALLRDAGGMNPLAQPDDIRIDDFVKLSSEVLLEQARDVDCWVIRDSHSQPFTDVKFLHNFKAWRQGCLFAADGSSKPEADAFDIYATDQIRPDLILRDLVQMLHPNLINAPFTYIQPDSQTPRP</sequence>
<dbReference type="PANTHER" id="PTHR30535:SF34">
    <property type="entry name" value="MOLYBDATE-BINDING PROTEIN MOLA"/>
    <property type="match status" value="1"/>
</dbReference>
<dbReference type="PROSITE" id="PS50983">
    <property type="entry name" value="FE_B12_PBP"/>
    <property type="match status" value="1"/>
</dbReference>
<feature type="domain" description="Fe/B12 periplasmic-binding" evidence="1">
    <location>
        <begin position="109"/>
        <end position="383"/>
    </location>
</feature>
<evidence type="ECO:0000259" key="1">
    <source>
        <dbReference type="PROSITE" id="PS50983"/>
    </source>
</evidence>
<organism evidence="2 3">
    <name type="scientific">Bowmanella denitrificans</name>
    <dbReference type="NCBI Taxonomy" id="366582"/>
    <lineage>
        <taxon>Bacteria</taxon>
        <taxon>Pseudomonadati</taxon>
        <taxon>Pseudomonadota</taxon>
        <taxon>Gammaproteobacteria</taxon>
        <taxon>Alteromonadales</taxon>
        <taxon>Alteromonadaceae</taxon>
        <taxon>Bowmanella</taxon>
    </lineage>
</organism>
<dbReference type="EMBL" id="BAAAEI010000006">
    <property type="protein sequence ID" value="GAA0348219.1"/>
    <property type="molecule type" value="Genomic_DNA"/>
</dbReference>
<proteinExistence type="predicted"/>
<dbReference type="Gene3D" id="3.40.50.1980">
    <property type="entry name" value="Nitrogenase molybdenum iron protein domain"/>
    <property type="match status" value="2"/>
</dbReference>
<dbReference type="PROSITE" id="PS51257">
    <property type="entry name" value="PROKAR_LIPOPROTEIN"/>
    <property type="match status" value="1"/>
</dbReference>
<keyword evidence="3" id="KW-1185">Reference proteome</keyword>
<gene>
    <name evidence="2" type="ORF">GCM10009092_10760</name>
</gene>
<evidence type="ECO:0000313" key="2">
    <source>
        <dbReference type="EMBL" id="GAA0348219.1"/>
    </source>
</evidence>
<dbReference type="PANTHER" id="PTHR30535">
    <property type="entry name" value="VITAMIN B12-BINDING PROTEIN"/>
    <property type="match status" value="1"/>
</dbReference>
<comment type="caution">
    <text evidence="2">The sequence shown here is derived from an EMBL/GenBank/DDBJ whole genome shotgun (WGS) entry which is preliminary data.</text>
</comment>
<accession>A0ABN0WW70</accession>
<reference evidence="2 3" key="1">
    <citation type="journal article" date="2019" name="Int. J. Syst. Evol. Microbiol.">
        <title>The Global Catalogue of Microorganisms (GCM) 10K type strain sequencing project: providing services to taxonomists for standard genome sequencing and annotation.</title>
        <authorList>
            <consortium name="The Broad Institute Genomics Platform"/>
            <consortium name="The Broad Institute Genome Sequencing Center for Infectious Disease"/>
            <person name="Wu L."/>
            <person name="Ma J."/>
        </authorList>
    </citation>
    <scope>NUCLEOTIDE SEQUENCE [LARGE SCALE GENOMIC DNA]</scope>
    <source>
        <strain evidence="2 3">JCM 13378</strain>
    </source>
</reference>
<dbReference type="Proteomes" id="UP001501757">
    <property type="component" value="Unassembled WGS sequence"/>
</dbReference>
<dbReference type="Pfam" id="PF01497">
    <property type="entry name" value="Peripla_BP_2"/>
    <property type="match status" value="1"/>
</dbReference>
<protein>
    <submittedName>
        <fullName evidence="2">ABC transporter substrate-binding protein</fullName>
    </submittedName>
</protein>
<dbReference type="RefSeq" id="WP_343842661.1">
    <property type="nucleotide sequence ID" value="NZ_BAAAEI010000006.1"/>
</dbReference>
<name>A0ABN0WW70_9ALTE</name>
<dbReference type="SUPFAM" id="SSF53807">
    <property type="entry name" value="Helical backbone' metal receptor"/>
    <property type="match status" value="1"/>
</dbReference>
<dbReference type="InterPro" id="IPR002491">
    <property type="entry name" value="ABC_transptr_periplasmic_BD"/>
</dbReference>
<dbReference type="InterPro" id="IPR050902">
    <property type="entry name" value="ABC_Transporter_SBP"/>
</dbReference>